<dbReference type="PANTHER" id="PTHR43080:SF2">
    <property type="entry name" value="CBS DOMAIN-CONTAINING PROTEIN"/>
    <property type="match status" value="1"/>
</dbReference>
<dbReference type="CDD" id="cd04623">
    <property type="entry name" value="CBS_pair_bac_euk"/>
    <property type="match status" value="1"/>
</dbReference>
<evidence type="ECO:0000259" key="3">
    <source>
        <dbReference type="PROSITE" id="PS51371"/>
    </source>
</evidence>
<dbReference type="SMART" id="SM00116">
    <property type="entry name" value="CBS"/>
    <property type="match status" value="2"/>
</dbReference>
<evidence type="ECO:0000256" key="2">
    <source>
        <dbReference type="PROSITE-ProRule" id="PRU00703"/>
    </source>
</evidence>
<dbReference type="InterPro" id="IPR051257">
    <property type="entry name" value="Diverse_CBS-Domain"/>
</dbReference>
<dbReference type="PROSITE" id="PS51371">
    <property type="entry name" value="CBS"/>
    <property type="match status" value="2"/>
</dbReference>
<dbReference type="RefSeq" id="WP_150698682.1">
    <property type="nucleotide sequence ID" value="NZ_CABPRZ010000018.1"/>
</dbReference>
<feature type="domain" description="CBS" evidence="3">
    <location>
        <begin position="77"/>
        <end position="132"/>
    </location>
</feature>
<dbReference type="OrthoDB" id="9807125at2"/>
<dbReference type="InterPro" id="IPR000644">
    <property type="entry name" value="CBS_dom"/>
</dbReference>
<evidence type="ECO:0000256" key="1">
    <source>
        <dbReference type="ARBA" id="ARBA00023122"/>
    </source>
</evidence>
<sequence>MKTVAQLLKTKTSATVYQVPPSAFVRDALVMMAEGRVGAVLVTEGDKIVGIFTERDYARKVALHGRTSENTTVRDVMTTSVMYVRPDQTNEECMAIMTQNRLRHLPVVDDGQLIGIISIGDLVKDIISEQQFTIDQLENYIMGGGGAMTTKQSRPS</sequence>
<feature type="domain" description="CBS" evidence="3">
    <location>
        <begin position="11"/>
        <end position="68"/>
    </location>
</feature>
<accession>A0A5E4XME5</accession>
<dbReference type="AlphaFoldDB" id="A0A5E4XME5"/>
<name>A0A5E4XME5_9BURK</name>
<dbReference type="InterPro" id="IPR044725">
    <property type="entry name" value="CBSX3_CBS_dom"/>
</dbReference>
<evidence type="ECO:0000313" key="4">
    <source>
        <dbReference type="EMBL" id="VVE37464.1"/>
    </source>
</evidence>
<dbReference type="InterPro" id="IPR046342">
    <property type="entry name" value="CBS_dom_sf"/>
</dbReference>
<reference evidence="4 5" key="1">
    <citation type="submission" date="2019-08" db="EMBL/GenBank/DDBJ databases">
        <authorList>
            <person name="Peeters C."/>
        </authorList>
    </citation>
    <scope>NUCLEOTIDE SEQUENCE [LARGE SCALE GENOMIC DNA]</scope>
    <source>
        <strain evidence="4 5">LMG 30175</strain>
    </source>
</reference>
<dbReference type="PANTHER" id="PTHR43080">
    <property type="entry name" value="CBS DOMAIN-CONTAINING PROTEIN CBSX3, MITOCHONDRIAL"/>
    <property type="match status" value="1"/>
</dbReference>
<proteinExistence type="predicted"/>
<dbReference type="EMBL" id="CABPRZ010000018">
    <property type="protein sequence ID" value="VVE37464.1"/>
    <property type="molecule type" value="Genomic_DNA"/>
</dbReference>
<dbReference type="Pfam" id="PF00571">
    <property type="entry name" value="CBS"/>
    <property type="match status" value="2"/>
</dbReference>
<dbReference type="SUPFAM" id="SSF54631">
    <property type="entry name" value="CBS-domain pair"/>
    <property type="match status" value="1"/>
</dbReference>
<dbReference type="Gene3D" id="3.10.580.10">
    <property type="entry name" value="CBS-domain"/>
    <property type="match status" value="1"/>
</dbReference>
<organism evidence="4 5">
    <name type="scientific">Pandoraea terrae</name>
    <dbReference type="NCBI Taxonomy" id="1537710"/>
    <lineage>
        <taxon>Bacteria</taxon>
        <taxon>Pseudomonadati</taxon>
        <taxon>Pseudomonadota</taxon>
        <taxon>Betaproteobacteria</taxon>
        <taxon>Burkholderiales</taxon>
        <taxon>Burkholderiaceae</taxon>
        <taxon>Pandoraea</taxon>
    </lineage>
</organism>
<evidence type="ECO:0000313" key="5">
    <source>
        <dbReference type="Proteomes" id="UP000414233"/>
    </source>
</evidence>
<dbReference type="Proteomes" id="UP000414233">
    <property type="component" value="Unassembled WGS sequence"/>
</dbReference>
<gene>
    <name evidence="4" type="ORF">PTE30175_03876</name>
</gene>
<protein>
    <submittedName>
        <fullName evidence="4">Inosine-5-monophosphate dehydrogenase</fullName>
    </submittedName>
</protein>
<keyword evidence="1 2" id="KW-0129">CBS domain</keyword>
<keyword evidence="5" id="KW-1185">Reference proteome</keyword>